<accession>A0A1U7CP72</accession>
<proteinExistence type="predicted"/>
<organism evidence="3 4">
    <name type="scientific">Paludisphaera borealis</name>
    <dbReference type="NCBI Taxonomy" id="1387353"/>
    <lineage>
        <taxon>Bacteria</taxon>
        <taxon>Pseudomonadati</taxon>
        <taxon>Planctomycetota</taxon>
        <taxon>Planctomycetia</taxon>
        <taxon>Isosphaerales</taxon>
        <taxon>Isosphaeraceae</taxon>
        <taxon>Paludisphaera</taxon>
    </lineage>
</organism>
<evidence type="ECO:0000256" key="2">
    <source>
        <dbReference type="SAM" id="Phobius"/>
    </source>
</evidence>
<keyword evidence="2" id="KW-1133">Transmembrane helix</keyword>
<keyword evidence="2" id="KW-0472">Membrane</keyword>
<dbReference type="KEGG" id="pbor:BSF38_02197"/>
<sequence>MHRHDASLMTFSPSCRERTSKYDEPARESTLPPSFFQGPRRPREPAEAVPRLGNHARRDGDASRRSRRPRPSRPPQPREPAKQSPRPLAPRNRRGPHCQAIVNRRNPELGPSSKRQSRQPSDNQTFEFPVAKRHAHEILFMDQGAATATAQGAPDRCTAGRTTARSNHVAQRHRCPPCPGRVWPPRERLWASRQNLCWAFAYNTLGVPLAALGLSVTVVARSGFLARLDLDSGTVGPPSG</sequence>
<reference evidence="4" key="1">
    <citation type="submission" date="2016-12" db="EMBL/GenBank/DDBJ databases">
        <title>Comparative genomics of four Isosphaeraceae planctomycetes: a common pool of plasmids and glycoside hydrolase genes.</title>
        <authorList>
            <person name="Ivanova A."/>
        </authorList>
    </citation>
    <scope>NUCLEOTIDE SEQUENCE [LARGE SCALE GENOMIC DNA]</scope>
    <source>
        <strain evidence="4">PX4</strain>
    </source>
</reference>
<evidence type="ECO:0000313" key="4">
    <source>
        <dbReference type="Proteomes" id="UP000186309"/>
    </source>
</evidence>
<dbReference type="AlphaFoldDB" id="A0A1U7CP72"/>
<dbReference type="EMBL" id="CP019082">
    <property type="protein sequence ID" value="APW60709.1"/>
    <property type="molecule type" value="Genomic_DNA"/>
</dbReference>
<name>A0A1U7CP72_9BACT</name>
<evidence type="ECO:0000256" key="1">
    <source>
        <dbReference type="SAM" id="MobiDB-lite"/>
    </source>
</evidence>
<evidence type="ECO:0000313" key="3">
    <source>
        <dbReference type="EMBL" id="APW60709.1"/>
    </source>
</evidence>
<feature type="compositionally biased region" description="Basic and acidic residues" evidence="1">
    <location>
        <begin position="15"/>
        <end position="27"/>
    </location>
</feature>
<keyword evidence="4" id="KW-1185">Reference proteome</keyword>
<keyword evidence="2" id="KW-0812">Transmembrane</keyword>
<dbReference type="Proteomes" id="UP000186309">
    <property type="component" value="Chromosome"/>
</dbReference>
<protein>
    <submittedName>
        <fullName evidence="3">Uncharacterized protein</fullName>
    </submittedName>
</protein>
<gene>
    <name evidence="3" type="ORF">BSF38_02197</name>
</gene>
<feature type="region of interest" description="Disordered" evidence="1">
    <location>
        <begin position="1"/>
        <end position="124"/>
    </location>
</feature>
<feature type="transmembrane region" description="Helical" evidence="2">
    <location>
        <begin position="196"/>
        <end position="220"/>
    </location>
</feature>